<dbReference type="SUPFAM" id="SSF69593">
    <property type="entry name" value="Glycerol-3-phosphate (1)-acyltransferase"/>
    <property type="match status" value="1"/>
</dbReference>
<evidence type="ECO:0000256" key="9">
    <source>
        <dbReference type="ARBA" id="ARBA00023136"/>
    </source>
</evidence>
<feature type="transmembrane region" description="Helical" evidence="15">
    <location>
        <begin position="256"/>
        <end position="275"/>
    </location>
</feature>
<keyword evidence="11" id="KW-1208">Phospholipid metabolism</keyword>
<reference evidence="17 18" key="1">
    <citation type="journal article" date="2019" name="PLoS Biol.">
        <title>Sex chromosomes control vertical transmission of feminizing Wolbachia symbionts in an isopod.</title>
        <authorList>
            <person name="Becking T."/>
            <person name="Chebbi M.A."/>
            <person name="Giraud I."/>
            <person name="Moumen B."/>
            <person name="Laverre T."/>
            <person name="Caubet Y."/>
            <person name="Peccoud J."/>
            <person name="Gilbert C."/>
            <person name="Cordaux R."/>
        </authorList>
    </citation>
    <scope>NUCLEOTIDE SEQUENCE [LARGE SCALE GENOMIC DNA]</scope>
    <source>
        <strain evidence="17">ANa2</strain>
        <tissue evidence="17">Whole body excluding digestive tract and cuticle</tissue>
    </source>
</reference>
<dbReference type="GO" id="GO:0004366">
    <property type="term" value="F:glycerol-3-phosphate O-acyltransferase activity"/>
    <property type="evidence" value="ECO:0007669"/>
    <property type="project" value="TreeGrafter"/>
</dbReference>
<dbReference type="Pfam" id="PF01553">
    <property type="entry name" value="Acyltransferase"/>
    <property type="match status" value="1"/>
</dbReference>
<evidence type="ECO:0000256" key="6">
    <source>
        <dbReference type="ARBA" id="ARBA00022692"/>
    </source>
</evidence>
<dbReference type="SMART" id="SM00563">
    <property type="entry name" value="PlsC"/>
    <property type="match status" value="1"/>
</dbReference>
<dbReference type="InterPro" id="IPR002123">
    <property type="entry name" value="Plipid/glycerol_acylTrfase"/>
</dbReference>
<keyword evidence="7 15" id="KW-1133">Transmembrane helix</keyword>
<keyword evidence="9 15" id="KW-0472">Membrane</keyword>
<evidence type="ECO:0000256" key="5">
    <source>
        <dbReference type="ARBA" id="ARBA00022679"/>
    </source>
</evidence>
<comment type="pathway">
    <text evidence="2">Lipid metabolism.</text>
</comment>
<keyword evidence="4" id="KW-0444">Lipid biosynthesis</keyword>
<dbReference type="InterPro" id="IPR045252">
    <property type="entry name" value="LPCAT1-like"/>
</dbReference>
<dbReference type="Proteomes" id="UP000326759">
    <property type="component" value="Unassembled WGS sequence"/>
</dbReference>
<dbReference type="PANTHER" id="PTHR23063">
    <property type="entry name" value="PHOSPHOLIPID ACYLTRANSFERASE"/>
    <property type="match status" value="1"/>
</dbReference>
<feature type="region of interest" description="Disordered" evidence="14">
    <location>
        <begin position="545"/>
        <end position="575"/>
    </location>
</feature>
<evidence type="ECO:0000256" key="10">
    <source>
        <dbReference type="ARBA" id="ARBA00023209"/>
    </source>
</evidence>
<keyword evidence="12 17" id="KW-0012">Acyltransferase</keyword>
<dbReference type="GO" id="GO:0005783">
    <property type="term" value="C:endoplasmic reticulum"/>
    <property type="evidence" value="ECO:0007669"/>
    <property type="project" value="TreeGrafter"/>
</dbReference>
<feature type="transmembrane region" description="Helical" evidence="15">
    <location>
        <begin position="174"/>
        <end position="194"/>
    </location>
</feature>
<comment type="similarity">
    <text evidence="3">Belongs to the 1-acyl-sn-glycerol-3-phosphate acyltransferase family.</text>
</comment>
<evidence type="ECO:0000256" key="3">
    <source>
        <dbReference type="ARBA" id="ARBA00008655"/>
    </source>
</evidence>
<dbReference type="EMBL" id="SEYY01000986">
    <property type="protein sequence ID" value="KAB7506125.1"/>
    <property type="molecule type" value="Genomic_DNA"/>
</dbReference>
<comment type="caution">
    <text evidence="17">The sequence shown here is derived from an EMBL/GenBank/DDBJ whole genome shotgun (WGS) entry which is preliminary data.</text>
</comment>
<feature type="domain" description="Phospholipid/glycerol acyltransferase" evidence="16">
    <location>
        <begin position="314"/>
        <end position="425"/>
    </location>
</feature>
<comment type="subcellular location">
    <subcellularLocation>
        <location evidence="1">Membrane</location>
    </subcellularLocation>
</comment>
<feature type="compositionally biased region" description="Basic and acidic residues" evidence="14">
    <location>
        <begin position="556"/>
        <end position="571"/>
    </location>
</feature>
<dbReference type="CDD" id="cd07991">
    <property type="entry name" value="LPLAT_LPCAT1-like"/>
    <property type="match status" value="1"/>
</dbReference>
<evidence type="ECO:0000256" key="14">
    <source>
        <dbReference type="SAM" id="MobiDB-lite"/>
    </source>
</evidence>
<evidence type="ECO:0000259" key="16">
    <source>
        <dbReference type="SMART" id="SM00563"/>
    </source>
</evidence>
<evidence type="ECO:0000313" key="18">
    <source>
        <dbReference type="Proteomes" id="UP000326759"/>
    </source>
</evidence>
<organism evidence="17 18">
    <name type="scientific">Armadillidium nasatum</name>
    <dbReference type="NCBI Taxonomy" id="96803"/>
    <lineage>
        <taxon>Eukaryota</taxon>
        <taxon>Metazoa</taxon>
        <taxon>Ecdysozoa</taxon>
        <taxon>Arthropoda</taxon>
        <taxon>Crustacea</taxon>
        <taxon>Multicrustacea</taxon>
        <taxon>Malacostraca</taxon>
        <taxon>Eumalacostraca</taxon>
        <taxon>Peracarida</taxon>
        <taxon>Isopoda</taxon>
        <taxon>Oniscidea</taxon>
        <taxon>Crinocheta</taxon>
        <taxon>Armadillidiidae</taxon>
        <taxon>Armadillidium</taxon>
    </lineage>
</organism>
<keyword evidence="8" id="KW-0443">Lipid metabolism</keyword>
<keyword evidence="6 15" id="KW-0812">Transmembrane</keyword>
<feature type="transmembrane region" description="Helical" evidence="15">
    <location>
        <begin position="12"/>
        <end position="32"/>
    </location>
</feature>
<dbReference type="OrthoDB" id="10051137at2759"/>
<proteinExistence type="inferred from homology"/>
<name>A0A5N5TJC3_9CRUS</name>
<protein>
    <submittedName>
        <fullName evidence="17">Glycerol-3-phosphate acyltransferase 4</fullName>
    </submittedName>
</protein>
<gene>
    <name evidence="17" type="primary">GPAT4_1</name>
    <name evidence="17" type="ORF">Anas_05582</name>
</gene>
<evidence type="ECO:0000256" key="7">
    <source>
        <dbReference type="ARBA" id="ARBA00022989"/>
    </source>
</evidence>
<evidence type="ECO:0000256" key="4">
    <source>
        <dbReference type="ARBA" id="ARBA00022516"/>
    </source>
</evidence>
<evidence type="ECO:0000256" key="8">
    <source>
        <dbReference type="ARBA" id="ARBA00023098"/>
    </source>
</evidence>
<evidence type="ECO:0000256" key="15">
    <source>
        <dbReference type="SAM" id="Phobius"/>
    </source>
</evidence>
<keyword evidence="10" id="KW-0594">Phospholipid biosynthesis</keyword>
<evidence type="ECO:0000256" key="2">
    <source>
        <dbReference type="ARBA" id="ARBA00005189"/>
    </source>
</evidence>
<evidence type="ECO:0000256" key="1">
    <source>
        <dbReference type="ARBA" id="ARBA00004370"/>
    </source>
</evidence>
<dbReference type="GO" id="GO:0008654">
    <property type="term" value="P:phospholipid biosynthetic process"/>
    <property type="evidence" value="ECO:0007669"/>
    <property type="project" value="UniProtKB-KW"/>
</dbReference>
<evidence type="ECO:0000313" key="17">
    <source>
        <dbReference type="EMBL" id="KAB7506125.1"/>
    </source>
</evidence>
<keyword evidence="18" id="KW-1185">Reference proteome</keyword>
<dbReference type="GO" id="GO:0019432">
    <property type="term" value="P:triglyceride biosynthetic process"/>
    <property type="evidence" value="ECO:0007669"/>
    <property type="project" value="TreeGrafter"/>
</dbReference>
<dbReference type="AlphaFoldDB" id="A0A5N5TJC3"/>
<dbReference type="GO" id="GO:0016020">
    <property type="term" value="C:membrane"/>
    <property type="evidence" value="ECO:0007669"/>
    <property type="project" value="UniProtKB-SubCell"/>
</dbReference>
<evidence type="ECO:0000256" key="13">
    <source>
        <dbReference type="ARBA" id="ARBA00025707"/>
    </source>
</evidence>
<feature type="transmembrane region" description="Helical" evidence="15">
    <location>
        <begin position="206"/>
        <end position="224"/>
    </location>
</feature>
<sequence>MSFPIIDAVAALVFTVLLPPFVGIVLFVVFLASVGKTVGIRLKYVEILLYIFEFGKKRLAKKRRYLSSVSELNEEDELECNSQYESNNVFKKPDKDAHLETHEFEWSDSFQYIAKGMQTIVDDEVTKRFTAEELTSWNFLTRTNHNYEFISVRLTIFWVVGFIFRYCFLLPLRVSILSIGVGILVVFTTVINFLPECQLRKWLGYWAYLATFRLVSRAISAVVYCHNLENRPKSDGICVANHTSPIDCAILSCDNVYAFMGLIVICTYVVGSLPNSSFKRRMNKRVSMFCFDFLSGALSLVCRYHNKDNVPRQGICVANHTSPMDVLVLACDNTYDMVGQRHGGFLGIFQRALSRASDHIWFERGEVKDRYAVARRLKAHVEDPSKMPILIFPEGTCINNTSVMQFKKGTFEVGGIIYPVAIKYDPRFGDAFWNSSKYSMMAYIYMMMTSWAIVCDVWYLPPMSKREKETSIEFANRVKAEIAKQGGLVDLLWDGALKRSAPKKELKEYFQQEYSRTLKLVDDLEGEEGNQNVVRRKISKIENPREEPGKVWSNADVEKTETTSPKPKDISSENLSPYINSLDNNFSSINGIKSKVNGNIIETESKTINNDIDIVNGKEIDTEISKLSKDFETELRNRQNILENLIKENVPNNFETGLKTVKKSHFMNGEKEPERQIAE</sequence>
<accession>A0A5N5TJC3</accession>
<dbReference type="PANTHER" id="PTHR23063:SF2">
    <property type="entry name" value="GLYCEROL-3-PHOSPHATE ACYLTRANSFERASE 4, ISOFORM D-RELATED"/>
    <property type="match status" value="1"/>
</dbReference>
<feature type="transmembrane region" description="Helical" evidence="15">
    <location>
        <begin position="150"/>
        <end position="168"/>
    </location>
</feature>
<keyword evidence="5 17" id="KW-0808">Transferase</keyword>
<comment type="pathway">
    <text evidence="13">Phospholipid metabolism.</text>
</comment>
<evidence type="ECO:0000256" key="12">
    <source>
        <dbReference type="ARBA" id="ARBA00023315"/>
    </source>
</evidence>
<feature type="transmembrane region" description="Helical" evidence="15">
    <location>
        <begin position="442"/>
        <end position="460"/>
    </location>
</feature>
<evidence type="ECO:0000256" key="11">
    <source>
        <dbReference type="ARBA" id="ARBA00023264"/>
    </source>
</evidence>